<evidence type="ECO:0000256" key="2">
    <source>
        <dbReference type="ARBA" id="ARBA00029447"/>
    </source>
</evidence>
<dbReference type="CDD" id="cd01068">
    <property type="entry name" value="globin_sensor"/>
    <property type="match status" value="1"/>
</dbReference>
<protein>
    <recommendedName>
        <fullName evidence="4">Methyl-accepting transducer domain-containing protein</fullName>
    </recommendedName>
</protein>
<dbReference type="AlphaFoldDB" id="A0A939HPG3"/>
<evidence type="ECO:0000259" key="4">
    <source>
        <dbReference type="PROSITE" id="PS50111"/>
    </source>
</evidence>
<dbReference type="SUPFAM" id="SSF46458">
    <property type="entry name" value="Globin-like"/>
    <property type="match status" value="1"/>
</dbReference>
<feature type="domain" description="Methyl-accepting transducer" evidence="4">
    <location>
        <begin position="248"/>
        <end position="477"/>
    </location>
</feature>
<proteinExistence type="inferred from homology"/>
<dbReference type="GO" id="GO:0019825">
    <property type="term" value="F:oxygen binding"/>
    <property type="evidence" value="ECO:0007669"/>
    <property type="project" value="InterPro"/>
</dbReference>
<evidence type="ECO:0000313" key="6">
    <source>
        <dbReference type="Proteomes" id="UP000664073"/>
    </source>
</evidence>
<comment type="caution">
    <text evidence="5">The sequence shown here is derived from an EMBL/GenBank/DDBJ whole genome shotgun (WGS) entry which is preliminary data.</text>
</comment>
<dbReference type="Proteomes" id="UP000664073">
    <property type="component" value="Unassembled WGS sequence"/>
</dbReference>
<name>A0A939HPG3_9PROT</name>
<dbReference type="Pfam" id="PF11563">
    <property type="entry name" value="Protoglobin"/>
    <property type="match status" value="1"/>
</dbReference>
<dbReference type="GO" id="GO:0007165">
    <property type="term" value="P:signal transduction"/>
    <property type="evidence" value="ECO:0007669"/>
    <property type="project" value="UniProtKB-KW"/>
</dbReference>
<sequence length="503" mass="54060">MPQTQADSAHDLSSVQRRQAFMALGEAECDAIRAVQALIDREMPRALEGFYSQLRATPETQRYFSSDAQMQRASAAQQDHWRHISTARFDETYAARVSAIGSVHARIGLEPRWYIGGYALVLDHLIHAIVAELMPRPALLSRKGKVDAQELGDILGSLAKAVLLEMDLTISVYLDEAERAREQARAQAIQHEQDIVTSSFGAIIQDVARRNLARDLVAPVPDSYAPLRDNLNVALGSLREALDTASETARLVDTQAGELHSGARLLARRTEHQATSVERTAAAIEEISATVTSTASRVSEASAFVGRCQTMAETFSDMIERATTAMEQIERSSQAIGEITEVMDTIAAQTNILALNTAVEAARAGTAGASFRVLAEAIRDLAGKAGDASKDVRHLVAGSREHVAAGVRVMNDATGGMRTIVENVTEIGAHLQAIANAAQEQAAALQDVNGAVATIDQGTRENAAMVDQTSTASVAMVHQTHELRALLETFALGTETAARHVAR</sequence>
<dbReference type="PRINTS" id="PR00260">
    <property type="entry name" value="CHEMTRNSDUCR"/>
</dbReference>
<dbReference type="InterPro" id="IPR044398">
    <property type="entry name" value="Globin-sensor_dom"/>
</dbReference>
<keyword evidence="1" id="KW-0145">Chemotaxis</keyword>
<dbReference type="GO" id="GO:0020037">
    <property type="term" value="F:heme binding"/>
    <property type="evidence" value="ECO:0007669"/>
    <property type="project" value="InterPro"/>
</dbReference>
<evidence type="ECO:0000256" key="3">
    <source>
        <dbReference type="PROSITE-ProRule" id="PRU00284"/>
    </source>
</evidence>
<dbReference type="InterPro" id="IPR039379">
    <property type="entry name" value="Protoglobin_sensor_dom"/>
</dbReference>
<dbReference type="InterPro" id="IPR004090">
    <property type="entry name" value="Chemotax_Me-accpt_rcpt"/>
</dbReference>
<reference evidence="5" key="1">
    <citation type="submission" date="2021-03" db="EMBL/GenBank/DDBJ databases">
        <title>The complete genome sequence of Acetobacter sp. TBRC 12339.</title>
        <authorList>
            <person name="Charoenyingcharoen P."/>
            <person name="Yukphan P."/>
        </authorList>
    </citation>
    <scope>NUCLEOTIDE SEQUENCE</scope>
    <source>
        <strain evidence="5">TBRC 12339</strain>
    </source>
</reference>
<dbReference type="GO" id="GO:0016020">
    <property type="term" value="C:membrane"/>
    <property type="evidence" value="ECO:0007669"/>
    <property type="project" value="InterPro"/>
</dbReference>
<keyword evidence="3" id="KW-0807">Transducer</keyword>
<evidence type="ECO:0000313" key="5">
    <source>
        <dbReference type="EMBL" id="MBO1326226.1"/>
    </source>
</evidence>
<dbReference type="EMBL" id="JAFVMH010000008">
    <property type="protein sequence ID" value="MBO1326226.1"/>
    <property type="molecule type" value="Genomic_DNA"/>
</dbReference>
<comment type="similarity">
    <text evidence="2">Belongs to the methyl-accepting chemotaxis (MCP) protein family.</text>
</comment>
<keyword evidence="6" id="KW-1185">Reference proteome</keyword>
<dbReference type="GO" id="GO:0006935">
    <property type="term" value="P:chemotaxis"/>
    <property type="evidence" value="ECO:0007669"/>
    <property type="project" value="UniProtKB-KW"/>
</dbReference>
<organism evidence="5 6">
    <name type="scientific">Acetobacter garciniae</name>
    <dbReference type="NCBI Taxonomy" id="2817435"/>
    <lineage>
        <taxon>Bacteria</taxon>
        <taxon>Pseudomonadati</taxon>
        <taxon>Pseudomonadota</taxon>
        <taxon>Alphaproteobacteria</taxon>
        <taxon>Acetobacterales</taxon>
        <taxon>Acetobacteraceae</taxon>
        <taxon>Acetobacter</taxon>
    </lineage>
</organism>
<dbReference type="Pfam" id="PF00015">
    <property type="entry name" value="MCPsignal"/>
    <property type="match status" value="1"/>
</dbReference>
<dbReference type="InterPro" id="IPR009050">
    <property type="entry name" value="Globin-like_sf"/>
</dbReference>
<dbReference type="PANTHER" id="PTHR43531:SF11">
    <property type="entry name" value="METHYL-ACCEPTING CHEMOTAXIS PROTEIN 3"/>
    <property type="match status" value="1"/>
</dbReference>
<dbReference type="InterPro" id="IPR012292">
    <property type="entry name" value="Globin/Proto"/>
</dbReference>
<dbReference type="InterPro" id="IPR051310">
    <property type="entry name" value="MCP_chemotaxis"/>
</dbReference>
<dbReference type="Gene3D" id="1.10.287.950">
    <property type="entry name" value="Methyl-accepting chemotaxis protein"/>
    <property type="match status" value="1"/>
</dbReference>
<dbReference type="GO" id="GO:0004888">
    <property type="term" value="F:transmembrane signaling receptor activity"/>
    <property type="evidence" value="ECO:0007669"/>
    <property type="project" value="InterPro"/>
</dbReference>
<accession>A0A939HPG3</accession>
<dbReference type="PANTHER" id="PTHR43531">
    <property type="entry name" value="PROTEIN ICFG"/>
    <property type="match status" value="1"/>
</dbReference>
<dbReference type="PROSITE" id="PS50111">
    <property type="entry name" value="CHEMOTAXIS_TRANSDUC_2"/>
    <property type="match status" value="1"/>
</dbReference>
<dbReference type="SMART" id="SM00283">
    <property type="entry name" value="MA"/>
    <property type="match status" value="1"/>
</dbReference>
<dbReference type="RefSeq" id="WP_207846914.1">
    <property type="nucleotide sequence ID" value="NZ_JAFVMH010000008.1"/>
</dbReference>
<dbReference type="Gene3D" id="1.10.490.10">
    <property type="entry name" value="Globins"/>
    <property type="match status" value="1"/>
</dbReference>
<evidence type="ECO:0000256" key="1">
    <source>
        <dbReference type="ARBA" id="ARBA00022500"/>
    </source>
</evidence>
<dbReference type="InterPro" id="IPR004089">
    <property type="entry name" value="MCPsignal_dom"/>
</dbReference>
<dbReference type="SUPFAM" id="SSF58104">
    <property type="entry name" value="Methyl-accepting chemotaxis protein (MCP) signaling domain"/>
    <property type="match status" value="1"/>
</dbReference>
<gene>
    <name evidence="5" type="ORF">J2D77_13810</name>
</gene>